<evidence type="ECO:0000256" key="1">
    <source>
        <dbReference type="SAM" id="MobiDB-lite"/>
    </source>
</evidence>
<name>A0A1Q8HZK3_9ACTO</name>
<feature type="domain" description="NADPH-dependent FMN reductase-like" evidence="2">
    <location>
        <begin position="21"/>
        <end position="65"/>
    </location>
</feature>
<sequence>MQEPATRRSTSSTTPSPRGSSPPGDQWPQVWERMCAADVLAWGTPVYRHGMTGALKTVIERMNDEPTKRNRPDCPGRRQYVNAPLYPAWAER</sequence>
<evidence type="ECO:0000313" key="4">
    <source>
        <dbReference type="EMBL" id="OLO52619.1"/>
    </source>
</evidence>
<evidence type="ECO:0000259" key="2">
    <source>
        <dbReference type="Pfam" id="PF03358"/>
    </source>
</evidence>
<dbReference type="Proteomes" id="UP000186855">
    <property type="component" value="Unassembled WGS sequence"/>
</dbReference>
<protein>
    <recommendedName>
        <fullName evidence="2">NADPH-dependent FMN reductase-like domain-containing protein</fullName>
    </recommendedName>
</protein>
<comment type="caution">
    <text evidence="3">The sequence shown here is derived from an EMBL/GenBank/DDBJ whole genome shotgun (WGS) entry which is preliminary data.</text>
</comment>
<gene>
    <name evidence="4" type="ORF">BKH30_06125</name>
    <name evidence="3" type="ORF">BKH32_09220</name>
</gene>
<dbReference type="InterPro" id="IPR029039">
    <property type="entry name" value="Flavoprotein-like_sf"/>
</dbReference>
<reference evidence="5 6" key="1">
    <citation type="submission" date="2016-12" db="EMBL/GenBank/DDBJ databases">
        <title>Genomic comparison of strains in the 'Actinomyces naeslundii' group.</title>
        <authorList>
            <person name="Mughal S.R."/>
            <person name="Do T."/>
            <person name="Gilbert S.C."/>
            <person name="Witherden E.A."/>
            <person name="Didelot X."/>
            <person name="Beighton D."/>
        </authorList>
    </citation>
    <scope>NUCLEOTIDE SEQUENCE [LARGE SCALE GENOMIC DNA]</scope>
    <source>
        <strain evidence="4 6">S24V</strain>
        <strain evidence="3 5">S64C</strain>
    </source>
</reference>
<dbReference type="Gene3D" id="3.40.50.360">
    <property type="match status" value="1"/>
</dbReference>
<dbReference type="Proteomes" id="UP000185736">
    <property type="component" value="Unassembled WGS sequence"/>
</dbReference>
<dbReference type="GO" id="GO:0016491">
    <property type="term" value="F:oxidoreductase activity"/>
    <property type="evidence" value="ECO:0007669"/>
    <property type="project" value="InterPro"/>
</dbReference>
<dbReference type="Pfam" id="PF03358">
    <property type="entry name" value="FMN_red"/>
    <property type="match status" value="1"/>
</dbReference>
<dbReference type="SUPFAM" id="SSF52218">
    <property type="entry name" value="Flavoproteins"/>
    <property type="match status" value="1"/>
</dbReference>
<evidence type="ECO:0000313" key="5">
    <source>
        <dbReference type="Proteomes" id="UP000185736"/>
    </source>
</evidence>
<accession>A0A1Q8HZK3</accession>
<dbReference type="EMBL" id="MSKI01000063">
    <property type="protein sequence ID" value="OLO52619.1"/>
    <property type="molecule type" value="Genomic_DNA"/>
</dbReference>
<dbReference type="EMBL" id="MSGO01000038">
    <property type="protein sequence ID" value="OLL14280.1"/>
    <property type="molecule type" value="Genomic_DNA"/>
</dbReference>
<feature type="region of interest" description="Disordered" evidence="1">
    <location>
        <begin position="1"/>
        <end position="28"/>
    </location>
</feature>
<dbReference type="AlphaFoldDB" id="A0A1Q8HZK3"/>
<dbReference type="InterPro" id="IPR005025">
    <property type="entry name" value="FMN_Rdtase-like_dom"/>
</dbReference>
<proteinExistence type="predicted"/>
<feature type="compositionally biased region" description="Low complexity" evidence="1">
    <location>
        <begin position="7"/>
        <end position="24"/>
    </location>
</feature>
<evidence type="ECO:0000313" key="3">
    <source>
        <dbReference type="EMBL" id="OLL14280.1"/>
    </source>
</evidence>
<organism evidence="3 5">
    <name type="scientific">Actinomyces oris</name>
    <dbReference type="NCBI Taxonomy" id="544580"/>
    <lineage>
        <taxon>Bacteria</taxon>
        <taxon>Bacillati</taxon>
        <taxon>Actinomycetota</taxon>
        <taxon>Actinomycetes</taxon>
        <taxon>Actinomycetales</taxon>
        <taxon>Actinomycetaceae</taxon>
        <taxon>Actinomyces</taxon>
    </lineage>
</organism>
<evidence type="ECO:0000313" key="6">
    <source>
        <dbReference type="Proteomes" id="UP000186855"/>
    </source>
</evidence>